<proteinExistence type="predicted"/>
<dbReference type="PANTHER" id="PTHR46401:SF2">
    <property type="entry name" value="GLYCOSYLTRANSFERASE WBBK-RELATED"/>
    <property type="match status" value="1"/>
</dbReference>
<dbReference type="Proteomes" id="UP000722750">
    <property type="component" value="Unassembled WGS sequence"/>
</dbReference>
<evidence type="ECO:0000313" key="3">
    <source>
        <dbReference type="EMBL" id="MBS1258957.1"/>
    </source>
</evidence>
<protein>
    <submittedName>
        <fullName evidence="3">Mannosylglucosylglycerate synthase</fullName>
    </submittedName>
</protein>
<evidence type="ECO:0000259" key="2">
    <source>
        <dbReference type="Pfam" id="PF00534"/>
    </source>
</evidence>
<dbReference type="Gene3D" id="3.40.50.2000">
    <property type="entry name" value="Glycogen Phosphorylase B"/>
    <property type="match status" value="2"/>
</dbReference>
<dbReference type="SUPFAM" id="SSF53756">
    <property type="entry name" value="UDP-Glycosyltransferase/glycogen phosphorylase"/>
    <property type="match status" value="1"/>
</dbReference>
<gene>
    <name evidence="3" type="ORF">MAG551_02021</name>
</gene>
<dbReference type="CDD" id="cd03801">
    <property type="entry name" value="GT4_PimA-like"/>
    <property type="match status" value="1"/>
</dbReference>
<dbReference type="GO" id="GO:0016757">
    <property type="term" value="F:glycosyltransferase activity"/>
    <property type="evidence" value="ECO:0007669"/>
    <property type="project" value="InterPro"/>
</dbReference>
<dbReference type="AlphaFoldDB" id="A0A941W3Z3"/>
<reference evidence="3" key="1">
    <citation type="journal article" date="2021" name="ISME J.">
        <title>Fine-scale metabolic discontinuity in a stratified prokaryote microbiome of a Red Sea deep halocline.</title>
        <authorList>
            <person name="Michoud G."/>
            <person name="Ngugi D.K."/>
            <person name="Barozzi A."/>
            <person name="Merlino G."/>
            <person name="Calleja M.L."/>
            <person name="Delgado-Huertas A."/>
            <person name="Moran X.A.G."/>
            <person name="Daffonchio D."/>
        </authorList>
    </citation>
    <scope>NUCLEOTIDE SEQUENCE</scope>
    <source>
        <strain evidence="3">SuakinDeep_MAG55_1</strain>
    </source>
</reference>
<accession>A0A941W3Z3</accession>
<dbReference type="Pfam" id="PF00534">
    <property type="entry name" value="Glycos_transf_1"/>
    <property type="match status" value="1"/>
</dbReference>
<dbReference type="GO" id="GO:0009103">
    <property type="term" value="P:lipopolysaccharide biosynthetic process"/>
    <property type="evidence" value="ECO:0007669"/>
    <property type="project" value="TreeGrafter"/>
</dbReference>
<feature type="domain" description="Glycosyl transferase family 1" evidence="2">
    <location>
        <begin position="218"/>
        <end position="391"/>
    </location>
</feature>
<evidence type="ECO:0000313" key="4">
    <source>
        <dbReference type="Proteomes" id="UP000722750"/>
    </source>
</evidence>
<sequence length="417" mass="48088">MSIQPIKNVGFISTRIAGTDGVSLEIEKWAEVLKRNRFDCFYFGGEIDRDEEISFKVDEAHFEHPDICDINKSLFGVTNRTRKISKNIQKIQEKLKSALYDFRKKFKIDLIIPENALTIPLNIPLGIAITEFIAETGIPTIAHHHDFYWERDRFQINACQDYLDKSFPPDLPSIRHAVINSPASKQLSHRLGISNTIIPNVYNFAEEPEGLENFPCELKSKIGIKKDDLFILQPTRVVPRKWIERSIEIVHNLKLQNPTLVISHASGDEGDDYYHRIMEYAKFMGVKIITIDNLIGGYHGNGNKKYTIADVYKCADIVTYPSGYEGFGNAVLETIYFNRPIVVNRYSIYIADIEPKGFDVITIDGVVTTKTVKKIRQVLKDEELREEMVRKNFDLAKRFFSFEVLEKRLMYMLSTFD</sequence>
<evidence type="ECO:0000256" key="1">
    <source>
        <dbReference type="ARBA" id="ARBA00022679"/>
    </source>
</evidence>
<organism evidence="3 4">
    <name type="scientific">Candidatus Scalindua arabica</name>
    <dbReference type="NCBI Taxonomy" id="1127984"/>
    <lineage>
        <taxon>Bacteria</taxon>
        <taxon>Pseudomonadati</taxon>
        <taxon>Planctomycetota</taxon>
        <taxon>Candidatus Brocadiia</taxon>
        <taxon>Candidatus Brocadiales</taxon>
        <taxon>Candidatus Scalinduaceae</taxon>
        <taxon>Candidatus Scalindua</taxon>
    </lineage>
</organism>
<dbReference type="EMBL" id="JAANXD010000077">
    <property type="protein sequence ID" value="MBS1258957.1"/>
    <property type="molecule type" value="Genomic_DNA"/>
</dbReference>
<dbReference type="InterPro" id="IPR001296">
    <property type="entry name" value="Glyco_trans_1"/>
</dbReference>
<dbReference type="PANTHER" id="PTHR46401">
    <property type="entry name" value="GLYCOSYLTRANSFERASE WBBK-RELATED"/>
    <property type="match status" value="1"/>
</dbReference>
<name>A0A941W3Z3_9BACT</name>
<comment type="caution">
    <text evidence="3">The sequence shown here is derived from an EMBL/GenBank/DDBJ whole genome shotgun (WGS) entry which is preliminary data.</text>
</comment>
<keyword evidence="1" id="KW-0808">Transferase</keyword>